<feature type="compositionally biased region" description="Basic and acidic residues" evidence="5">
    <location>
        <begin position="577"/>
        <end position="590"/>
    </location>
</feature>
<feature type="transmembrane region" description="Helical" evidence="6">
    <location>
        <begin position="328"/>
        <end position="346"/>
    </location>
</feature>
<feature type="transmembrane region" description="Helical" evidence="6">
    <location>
        <begin position="418"/>
        <end position="436"/>
    </location>
</feature>
<feature type="region of interest" description="Disordered" evidence="5">
    <location>
        <begin position="565"/>
        <end position="590"/>
    </location>
</feature>
<name>A0ABD3TZ19_SINWO</name>
<dbReference type="PANTHER" id="PTHR15937">
    <property type="entry name" value="TRANSMEMBRANE 7 SUPERFAMILY MEMBER 3"/>
    <property type="match status" value="1"/>
</dbReference>
<feature type="signal peptide" evidence="7">
    <location>
        <begin position="1"/>
        <end position="21"/>
    </location>
</feature>
<feature type="chain" id="PRO_5044751457" description="TM7S3/TM198-like domain-containing protein" evidence="7">
    <location>
        <begin position="22"/>
        <end position="590"/>
    </location>
</feature>
<dbReference type="InterPro" id="IPR025256">
    <property type="entry name" value="TM7S3/TM198-like_dom"/>
</dbReference>
<reference evidence="9 10" key="1">
    <citation type="submission" date="2024-11" db="EMBL/GenBank/DDBJ databases">
        <title>Chromosome-level genome assembly of the freshwater bivalve Anodonta woodiana.</title>
        <authorList>
            <person name="Chen X."/>
        </authorList>
    </citation>
    <scope>NUCLEOTIDE SEQUENCE [LARGE SCALE GENOMIC DNA]</scope>
    <source>
        <strain evidence="9">MN2024</strain>
        <tissue evidence="9">Gills</tissue>
    </source>
</reference>
<comment type="caution">
    <text evidence="9">The sequence shown here is derived from an EMBL/GenBank/DDBJ whole genome shotgun (WGS) entry which is preliminary data.</text>
</comment>
<feature type="transmembrane region" description="Helical" evidence="6">
    <location>
        <begin position="302"/>
        <end position="321"/>
    </location>
</feature>
<dbReference type="GO" id="GO:0016020">
    <property type="term" value="C:membrane"/>
    <property type="evidence" value="ECO:0007669"/>
    <property type="project" value="UniProtKB-SubCell"/>
</dbReference>
<dbReference type="InterPro" id="IPR042502">
    <property type="entry name" value="TM7SF3"/>
</dbReference>
<feature type="transmembrane region" description="Helical" evidence="6">
    <location>
        <begin position="358"/>
        <end position="379"/>
    </location>
</feature>
<dbReference type="EMBL" id="JBJQND010000017">
    <property type="protein sequence ID" value="KAL3842409.1"/>
    <property type="molecule type" value="Genomic_DNA"/>
</dbReference>
<feature type="transmembrane region" description="Helical" evidence="6">
    <location>
        <begin position="386"/>
        <end position="406"/>
    </location>
</feature>
<feature type="transmembrane region" description="Helical" evidence="6">
    <location>
        <begin position="495"/>
        <end position="514"/>
    </location>
</feature>
<gene>
    <name evidence="9" type="ORF">ACJMK2_020428</name>
</gene>
<dbReference type="PANTHER" id="PTHR15937:SF3">
    <property type="entry name" value="TRANSMEMBRANE 7 SUPERFAMILY MEMBER 3"/>
    <property type="match status" value="1"/>
</dbReference>
<evidence type="ECO:0000259" key="8">
    <source>
        <dbReference type="Pfam" id="PF13886"/>
    </source>
</evidence>
<evidence type="ECO:0000256" key="1">
    <source>
        <dbReference type="ARBA" id="ARBA00004141"/>
    </source>
</evidence>
<keyword evidence="2 6" id="KW-0812">Transmembrane</keyword>
<evidence type="ECO:0000256" key="3">
    <source>
        <dbReference type="ARBA" id="ARBA00022989"/>
    </source>
</evidence>
<feature type="transmembrane region" description="Helical" evidence="6">
    <location>
        <begin position="443"/>
        <end position="461"/>
    </location>
</feature>
<keyword evidence="3 6" id="KW-1133">Transmembrane helix</keyword>
<evidence type="ECO:0000313" key="9">
    <source>
        <dbReference type="EMBL" id="KAL3842409.1"/>
    </source>
</evidence>
<evidence type="ECO:0000256" key="5">
    <source>
        <dbReference type="SAM" id="MobiDB-lite"/>
    </source>
</evidence>
<keyword evidence="10" id="KW-1185">Reference proteome</keyword>
<comment type="subcellular location">
    <subcellularLocation>
        <location evidence="1">Membrane</location>
        <topology evidence="1">Multi-pass membrane protein</topology>
    </subcellularLocation>
</comment>
<keyword evidence="4 6" id="KW-0472">Membrane</keyword>
<dbReference type="Pfam" id="PF13886">
    <property type="entry name" value="TM7S3_TM198"/>
    <property type="match status" value="1"/>
</dbReference>
<sequence length="590" mass="66008">MSRKTIVVVIFVLFCLSSIQHHYHLDAAEALTETNGTVLLQPSKATILNIPATSHTILLLRNISSSSAYLICQIHTQFQNLTLSLTPYHNQSQYVTGHGGMGVVTVLQPDQMEVTWHLFSNQIDSVRALVYVTPLTADDPLPGGCNVEYDLEYDPELHLRSSMPLTSTVLFQWASVGFSRSYLPPNCEYSVPQVTLEYKVYVRYNSGNDFSEDAYFDAVQSMITAGDLNDHGFYLQTVDFSLDSKSQITTASYDNQGAIYNVMVTQTKKTTGSKTAAAYIPRIFYTCDLQSTGNDKCGKTDVAAVILATFGGIIGVFLCFLGHRFFKIENFLFGFLAFGLIFYQVMAISTSESEIGNLSVAAVFGIIGGCLYLLCWWYLGFPLLSVLMNGLVAGYLISSIIFYTPFGNLPYWDTQFNYGMTFTCGVLIVPVIILCFTRVLNILSCTFVGSYGVILAIDVYINGGLKFIIVNSLRHAVHQYYLKIVITGPFTTNEIILVVVWFTLFICGTVFQLVRERKRAPFPPSPRQSHQRDAFPRLRRYQSSGEREPLLNTSNSRQYGTVYQIHNTADDYEDNEEVNRISDTEKPGPV</sequence>
<evidence type="ECO:0000313" key="10">
    <source>
        <dbReference type="Proteomes" id="UP001634394"/>
    </source>
</evidence>
<organism evidence="9 10">
    <name type="scientific">Sinanodonta woodiana</name>
    <name type="common">Chinese pond mussel</name>
    <name type="synonym">Anodonta woodiana</name>
    <dbReference type="NCBI Taxonomy" id="1069815"/>
    <lineage>
        <taxon>Eukaryota</taxon>
        <taxon>Metazoa</taxon>
        <taxon>Spiralia</taxon>
        <taxon>Lophotrochozoa</taxon>
        <taxon>Mollusca</taxon>
        <taxon>Bivalvia</taxon>
        <taxon>Autobranchia</taxon>
        <taxon>Heteroconchia</taxon>
        <taxon>Palaeoheterodonta</taxon>
        <taxon>Unionida</taxon>
        <taxon>Unionoidea</taxon>
        <taxon>Unionidae</taxon>
        <taxon>Unioninae</taxon>
        <taxon>Sinanodonta</taxon>
    </lineage>
</organism>
<evidence type="ECO:0000256" key="2">
    <source>
        <dbReference type="ARBA" id="ARBA00022692"/>
    </source>
</evidence>
<evidence type="ECO:0000256" key="4">
    <source>
        <dbReference type="ARBA" id="ARBA00023136"/>
    </source>
</evidence>
<feature type="domain" description="TM7S3/TM198-like" evidence="8">
    <location>
        <begin position="312"/>
        <end position="513"/>
    </location>
</feature>
<protein>
    <recommendedName>
        <fullName evidence="8">TM7S3/TM198-like domain-containing protein</fullName>
    </recommendedName>
</protein>
<dbReference type="AlphaFoldDB" id="A0ABD3TZ19"/>
<proteinExistence type="predicted"/>
<accession>A0ABD3TZ19</accession>
<evidence type="ECO:0000256" key="6">
    <source>
        <dbReference type="SAM" id="Phobius"/>
    </source>
</evidence>
<dbReference type="Proteomes" id="UP001634394">
    <property type="component" value="Unassembled WGS sequence"/>
</dbReference>
<keyword evidence="7" id="KW-0732">Signal</keyword>
<dbReference type="Pfam" id="PF25992">
    <property type="entry name" value="Ig_TM7SF3_N"/>
    <property type="match status" value="1"/>
</dbReference>
<evidence type="ECO:0000256" key="7">
    <source>
        <dbReference type="SAM" id="SignalP"/>
    </source>
</evidence>